<protein>
    <submittedName>
        <fullName evidence="2">G7723 protein</fullName>
    </submittedName>
</protein>
<proteinExistence type="predicted"/>
<dbReference type="PANTHER" id="PTHR46826:SF1">
    <property type="entry name" value="TVP38_TMEM64 FAMILY MEMBRANE PROTEIN YDJX"/>
    <property type="match status" value="1"/>
</dbReference>
<organism evidence="2 3">
    <name type="scientific">Coccomyxa viridis</name>
    <dbReference type="NCBI Taxonomy" id="1274662"/>
    <lineage>
        <taxon>Eukaryota</taxon>
        <taxon>Viridiplantae</taxon>
        <taxon>Chlorophyta</taxon>
        <taxon>core chlorophytes</taxon>
        <taxon>Trebouxiophyceae</taxon>
        <taxon>Trebouxiophyceae incertae sedis</taxon>
        <taxon>Coccomyxaceae</taxon>
        <taxon>Coccomyxa</taxon>
    </lineage>
</organism>
<keyword evidence="3" id="KW-1185">Reference proteome</keyword>
<feature type="domain" description="VTT" evidence="1">
    <location>
        <begin position="49"/>
        <end position="184"/>
    </location>
</feature>
<sequence>MAVPGPADAAEAFPLEFLTKFLDQVQQLGPWGPAAFILAVVCAEMIPLFPTQPLALSSGLLFGAQEGAFCTILSTTLAASIAYTVAQGLGKNFAKKLIDREVGEALGKEGNAAQRALSKVQTSAEKGTFWQQFSAVLALRMTPVIPFSATNYLLGISSVPFKPFIAATFAAMAVWGPLYASIGAASRGVLNSRGDVGAVFSDLQARTGEYSEKGAEVALVAGVIVLGLWATGILKTDGSDDPDAGRVEQK</sequence>
<evidence type="ECO:0000313" key="3">
    <source>
        <dbReference type="Proteomes" id="UP001497392"/>
    </source>
</evidence>
<gene>
    <name evidence="2" type="primary">g7723</name>
    <name evidence="2" type="ORF">VP750_LOCUS6612</name>
</gene>
<evidence type="ECO:0000313" key="2">
    <source>
        <dbReference type="EMBL" id="CAL5224953.1"/>
    </source>
</evidence>
<dbReference type="Proteomes" id="UP001497392">
    <property type="component" value="Unassembled WGS sequence"/>
</dbReference>
<comment type="caution">
    <text evidence="2">The sequence shown here is derived from an EMBL/GenBank/DDBJ whole genome shotgun (WGS) entry which is preliminary data.</text>
</comment>
<name>A0ABP1G3H0_9CHLO</name>
<dbReference type="InterPro" id="IPR053240">
    <property type="entry name" value="VTT_domain"/>
</dbReference>
<accession>A0ABP1G3H0</accession>
<dbReference type="EMBL" id="CAXHTA020000012">
    <property type="protein sequence ID" value="CAL5224953.1"/>
    <property type="molecule type" value="Genomic_DNA"/>
</dbReference>
<reference evidence="2 3" key="1">
    <citation type="submission" date="2024-06" db="EMBL/GenBank/DDBJ databases">
        <authorList>
            <person name="Kraege A."/>
            <person name="Thomma B."/>
        </authorList>
    </citation>
    <scope>NUCLEOTIDE SEQUENCE [LARGE SCALE GENOMIC DNA]</scope>
</reference>
<dbReference type="Pfam" id="PF09335">
    <property type="entry name" value="VTT_dom"/>
    <property type="match status" value="1"/>
</dbReference>
<dbReference type="PANTHER" id="PTHR46826">
    <property type="match status" value="1"/>
</dbReference>
<dbReference type="InterPro" id="IPR032816">
    <property type="entry name" value="VTT_dom"/>
</dbReference>
<evidence type="ECO:0000259" key="1">
    <source>
        <dbReference type="Pfam" id="PF09335"/>
    </source>
</evidence>